<reference evidence="1 2" key="1">
    <citation type="submission" date="2019-08" db="EMBL/GenBank/DDBJ databases">
        <title>Flavobacterium alkalisoli sp. nov., isolated from rhizosphere soil of Suaeda salsa.</title>
        <authorList>
            <person name="Sun J.-Q."/>
            <person name="Xu L."/>
        </authorList>
    </citation>
    <scope>NUCLEOTIDE SEQUENCE [LARGE SCALE GENOMIC DNA]</scope>
    <source>
        <strain evidence="1 2">XS-5</strain>
    </source>
</reference>
<dbReference type="AlphaFoldDB" id="A0A5B9FT00"/>
<protein>
    <recommendedName>
        <fullName evidence="3">Lipoprotein</fullName>
    </recommendedName>
</protein>
<organism evidence="1 2">
    <name type="scientific">Flavobacterium alkalisoli</name>
    <dbReference type="NCBI Taxonomy" id="2602769"/>
    <lineage>
        <taxon>Bacteria</taxon>
        <taxon>Pseudomonadati</taxon>
        <taxon>Bacteroidota</taxon>
        <taxon>Flavobacteriia</taxon>
        <taxon>Flavobacteriales</taxon>
        <taxon>Flavobacteriaceae</taxon>
        <taxon>Flavobacterium</taxon>
    </lineage>
</organism>
<proteinExistence type="predicted"/>
<dbReference type="Proteomes" id="UP000321222">
    <property type="component" value="Chromosome"/>
</dbReference>
<dbReference type="OrthoDB" id="9964943at2"/>
<dbReference type="EMBL" id="CP042831">
    <property type="protein sequence ID" value="QEE50095.1"/>
    <property type="molecule type" value="Genomic_DNA"/>
</dbReference>
<dbReference type="KEGG" id="fak:FUA48_11045"/>
<evidence type="ECO:0008006" key="3">
    <source>
        <dbReference type="Google" id="ProtNLM"/>
    </source>
</evidence>
<gene>
    <name evidence="1" type="ORF">FUA48_11045</name>
</gene>
<keyword evidence="2" id="KW-1185">Reference proteome</keyword>
<name>A0A5B9FT00_9FLAO</name>
<evidence type="ECO:0000313" key="1">
    <source>
        <dbReference type="EMBL" id="QEE50095.1"/>
    </source>
</evidence>
<accession>A0A5B9FT00</accession>
<sequence>MKKILLLSLLALAACGDKKLNKQAAETSVAVDTVGPYLSFERIDSRPVGSNLPDNIVVKNVSLFPKEFIEELEISNYPEEITYTDDYVITNGDTIAYPDMLKIGKEYFFEGINKGEYFGLKVKRKSICEIEYHCFAQEDEVLDDVVTGVVSLPSFFFFDTNEYKDNVTGKEFSVSTYLDMENSTNYIGFSNNGQDKLLAVIKLFKGWDADEGAVLRQVEKLKY</sequence>
<dbReference type="RefSeq" id="WP_147583583.1">
    <property type="nucleotide sequence ID" value="NZ_CP042831.1"/>
</dbReference>
<dbReference type="PROSITE" id="PS51257">
    <property type="entry name" value="PROKAR_LIPOPROTEIN"/>
    <property type="match status" value="1"/>
</dbReference>
<evidence type="ECO:0000313" key="2">
    <source>
        <dbReference type="Proteomes" id="UP000321222"/>
    </source>
</evidence>